<proteinExistence type="predicted"/>
<name>A0ABR5AWG0_BACBA</name>
<keyword evidence="1" id="KW-1133">Transmembrane helix</keyword>
<sequence length="39" mass="4669">MENLTARRHHSDIGMVLFLIEILDRSLIMLYFFVQGKLF</sequence>
<keyword evidence="1" id="KW-0472">Membrane</keyword>
<keyword evidence="3" id="KW-1185">Reference proteome</keyword>
<evidence type="ECO:0000313" key="2">
    <source>
        <dbReference type="EMBL" id="KIL78930.1"/>
    </source>
</evidence>
<comment type="caution">
    <text evidence="2">The sequence shown here is derived from an EMBL/GenBank/DDBJ whole genome shotgun (WGS) entry which is preliminary data.</text>
</comment>
<evidence type="ECO:0000256" key="1">
    <source>
        <dbReference type="SAM" id="Phobius"/>
    </source>
</evidence>
<reference evidence="2 3" key="1">
    <citation type="submission" date="2015-01" db="EMBL/GenBank/DDBJ databases">
        <title>Genome Assembly of Bacillus badius MTCC 1458.</title>
        <authorList>
            <person name="Verma A."/>
            <person name="Khatri I."/>
            <person name="Mual P."/>
            <person name="Subramanian S."/>
            <person name="Krishnamurthi S."/>
        </authorList>
    </citation>
    <scope>NUCLEOTIDE SEQUENCE [LARGE SCALE GENOMIC DNA]</scope>
    <source>
        <strain evidence="2 3">MTCC 1458</strain>
    </source>
</reference>
<evidence type="ECO:0000313" key="3">
    <source>
        <dbReference type="Proteomes" id="UP000031982"/>
    </source>
</evidence>
<keyword evidence="1" id="KW-0812">Transmembrane</keyword>
<dbReference type="Proteomes" id="UP000031982">
    <property type="component" value="Unassembled WGS sequence"/>
</dbReference>
<gene>
    <name evidence="2" type="ORF">SD77_3731</name>
</gene>
<dbReference type="EMBL" id="JXLP01000005">
    <property type="protein sequence ID" value="KIL78930.1"/>
    <property type="molecule type" value="Genomic_DNA"/>
</dbReference>
<organism evidence="2 3">
    <name type="scientific">Bacillus badius</name>
    <dbReference type="NCBI Taxonomy" id="1455"/>
    <lineage>
        <taxon>Bacteria</taxon>
        <taxon>Bacillati</taxon>
        <taxon>Bacillota</taxon>
        <taxon>Bacilli</taxon>
        <taxon>Bacillales</taxon>
        <taxon>Bacillaceae</taxon>
        <taxon>Pseudobacillus</taxon>
    </lineage>
</organism>
<protein>
    <submittedName>
        <fullName evidence="2">Uncharacterized protein</fullName>
    </submittedName>
</protein>
<feature type="transmembrane region" description="Helical" evidence="1">
    <location>
        <begin position="12"/>
        <end position="34"/>
    </location>
</feature>
<accession>A0ABR5AWG0</accession>